<dbReference type="RefSeq" id="WP_133613578.1">
    <property type="nucleotide sequence ID" value="NZ_SNYW01000008.1"/>
</dbReference>
<accession>A0A4V3DEM5</accession>
<organism evidence="2 3">
    <name type="scientific">Dongia mobilis</name>
    <dbReference type="NCBI Taxonomy" id="578943"/>
    <lineage>
        <taxon>Bacteria</taxon>
        <taxon>Pseudomonadati</taxon>
        <taxon>Pseudomonadota</taxon>
        <taxon>Alphaproteobacteria</taxon>
        <taxon>Rhodospirillales</taxon>
        <taxon>Dongiaceae</taxon>
        <taxon>Dongia</taxon>
    </lineage>
</organism>
<proteinExistence type="predicted"/>
<comment type="caution">
    <text evidence="2">The sequence shown here is derived from an EMBL/GenBank/DDBJ whole genome shotgun (WGS) entry which is preliminary data.</text>
</comment>
<dbReference type="NCBIfam" id="TIGR00778">
    <property type="entry name" value="ahpD_dom"/>
    <property type="match status" value="1"/>
</dbReference>
<dbReference type="GO" id="GO:0051920">
    <property type="term" value="F:peroxiredoxin activity"/>
    <property type="evidence" value="ECO:0007669"/>
    <property type="project" value="InterPro"/>
</dbReference>
<keyword evidence="2" id="KW-0575">Peroxidase</keyword>
<dbReference type="InterPro" id="IPR029032">
    <property type="entry name" value="AhpD-like"/>
</dbReference>
<dbReference type="Gene3D" id="1.20.1290.10">
    <property type="entry name" value="AhpD-like"/>
    <property type="match status" value="1"/>
</dbReference>
<reference evidence="2 3" key="1">
    <citation type="submission" date="2019-03" db="EMBL/GenBank/DDBJ databases">
        <title>Genomic Encyclopedia of Type Strains, Phase III (KMG-III): the genomes of soil and plant-associated and newly described type strains.</title>
        <authorList>
            <person name="Whitman W."/>
        </authorList>
    </citation>
    <scope>NUCLEOTIDE SEQUENCE [LARGE SCALE GENOMIC DNA]</scope>
    <source>
        <strain evidence="2 3">CGMCC 1.7660</strain>
    </source>
</reference>
<dbReference type="PANTHER" id="PTHR34846">
    <property type="entry name" value="4-CARBOXYMUCONOLACTONE DECARBOXYLASE FAMILY PROTEIN (AFU_ORTHOLOGUE AFUA_6G11590)"/>
    <property type="match status" value="1"/>
</dbReference>
<evidence type="ECO:0000313" key="2">
    <source>
        <dbReference type="EMBL" id="TDQ82288.1"/>
    </source>
</evidence>
<dbReference type="Pfam" id="PF02627">
    <property type="entry name" value="CMD"/>
    <property type="match status" value="1"/>
</dbReference>
<dbReference type="SUPFAM" id="SSF69118">
    <property type="entry name" value="AhpD-like"/>
    <property type="match status" value="1"/>
</dbReference>
<evidence type="ECO:0000313" key="3">
    <source>
        <dbReference type="Proteomes" id="UP000295783"/>
    </source>
</evidence>
<dbReference type="InterPro" id="IPR003779">
    <property type="entry name" value="CMD-like"/>
</dbReference>
<evidence type="ECO:0000259" key="1">
    <source>
        <dbReference type="Pfam" id="PF02627"/>
    </source>
</evidence>
<gene>
    <name evidence="2" type="ORF">A8950_2110</name>
</gene>
<name>A0A4V3DEM5_9PROT</name>
<keyword evidence="2" id="KW-0560">Oxidoreductase</keyword>
<protein>
    <submittedName>
        <fullName evidence="2">AhpD family alkylhydroperoxidase</fullName>
    </submittedName>
</protein>
<dbReference type="InterPro" id="IPR004675">
    <property type="entry name" value="AhpD_core"/>
</dbReference>
<keyword evidence="3" id="KW-1185">Reference proteome</keyword>
<dbReference type="AlphaFoldDB" id="A0A4V3DEM5"/>
<dbReference type="Proteomes" id="UP000295783">
    <property type="component" value="Unassembled WGS sequence"/>
</dbReference>
<dbReference type="PANTHER" id="PTHR34846:SF10">
    <property type="entry name" value="CYTOPLASMIC PROTEIN"/>
    <property type="match status" value="1"/>
</dbReference>
<dbReference type="OrthoDB" id="9801997at2"/>
<dbReference type="EMBL" id="SNYW01000008">
    <property type="protein sequence ID" value="TDQ82288.1"/>
    <property type="molecule type" value="Genomic_DNA"/>
</dbReference>
<sequence>MQARLNHFKVNANAMQAMLKLQQRVDEGGLEHSLQELVKIRASQINGCAYCLDMHTKDARKAGETEARIHLLPAWRESPLYSPRERAALAWTEAMTRLAETGAPDADYAAMAEHFSPQEQVELMLLIVTINGWNRFAVGFRAQHPVRKDDQRQHG</sequence>
<feature type="domain" description="Carboxymuconolactone decarboxylase-like" evidence="1">
    <location>
        <begin position="14"/>
        <end position="94"/>
    </location>
</feature>